<dbReference type="PROSITE" id="PS00135">
    <property type="entry name" value="TRYPSIN_SER"/>
    <property type="match status" value="1"/>
</dbReference>
<dbReference type="Proteomes" id="UP000217171">
    <property type="component" value="Chromosome"/>
</dbReference>
<dbReference type="RefSeq" id="WP_190276961.1">
    <property type="nucleotide sequence ID" value="NZ_CP016771.1"/>
</dbReference>
<dbReference type="SUPFAM" id="SSF50494">
    <property type="entry name" value="Trypsin-like serine proteases"/>
    <property type="match status" value="1"/>
</dbReference>
<evidence type="ECO:0000256" key="1">
    <source>
        <dbReference type="ARBA" id="ARBA00023157"/>
    </source>
</evidence>
<keyword evidence="2" id="KW-0720">Serine protease</keyword>
<dbReference type="Gene3D" id="2.40.10.10">
    <property type="entry name" value="Trypsin-like serine proteases"/>
    <property type="match status" value="1"/>
</dbReference>
<dbReference type="CDD" id="cd00190">
    <property type="entry name" value="Tryp_SPc"/>
    <property type="match status" value="1"/>
</dbReference>
<dbReference type="SUPFAM" id="SSF49265">
    <property type="entry name" value="Fibronectin type III"/>
    <property type="match status" value="1"/>
</dbReference>
<dbReference type="PROSITE" id="PS50835">
    <property type="entry name" value="IG_LIKE"/>
    <property type="match status" value="1"/>
</dbReference>
<sequence length="1319" mass="138308">MMISNSYLYRGLSFVLGLVIASSVLTPIAQAVTNGSLVVDPKSNAPYVVSIWTSEKSNDYKDAEFICTGTLIGPQVVLTAAHCVTLTTPYFVKVGADALNDNTNFTAVSGVWTSPRYSSKTYANDIGLLKLEERFEDIAFPTLASSVTAKSVNKFSRLTIFGWGLDQDENLADLLRTSNLSLQDGLAVKTFGKSFNPATMLAAGRKIPSENVWSGACNGDSGGPLLSNINGINVIVGVTSWGARNCSPNKPSVFTRVSYYEKDIRKGIKEVEAQSVVVNRTAPIATTEPDLTGLARPGNVIKCSPGVWKNAVAIQTAWTSPARLVGSTKNEVTVLPTDGGSEFRCEVIVSSTAASVRRVLRTSITGSATLASAPIISGIGTGYTLKTGMTARCEGWNWRTPVDSERVTWFTAATSAPSVPVNGRQIGSGSSITFDSSILKDENGRYLICQVTGVRDGFEAHFTSSKFITTPAPPSLSNVSVSAYSLSVGNTASCSYSAYGDVEVARIDWGYTSNSGYFSQIQGVSGTKISITKEIAIQAAGKPLACKVTVSNSGGEAMKIASSYNSFENLPSAVNVSISISGAAEAGKTAYCNLNSSTPWSTTTTYQWGKTSVAGSSAIEGQVLSTNSYYTLSSSDITQLGNSYLTCVVMITNSIGSTASAASLLIPATVIQVPFPNPPTVDLQTPSTTSIAVRIRIPFISSYNATTMKAVLNLMNAPSCRNIEVVPGQAYECAGLSANTTYLADITLSPRTGTGTSRTSENLRFTTNSLSSNDNVTPTIIDSSYQYTGYEKIIPTSANPGTEIAVRFVARDNIGVYSTSVRLINPSNVVVSTTNGVFQSGSTTDGAYRANIATASSGPVAGDTYRIEAQARDAAGNLSAWFYLGNFTVTNQVSIPTPVAPTFTPISSTKVKVTLPGIPGFNANTMIAQLYIYWQTSLTAVGIDGSAKSIEVNANSGKTHTGYVVLRRLSDGYEVKSTIIYFTMPTADPDTQAPLVGSGTISYGPLTGFATVDVDLVDVSGVSSCRAVLYNSNNIDVASNTNCLRVSGTSTSGAWRVSFDLQNSAFNPGNYTVKIAATDLLGNTSSLVNVGGTFIKPGASVSTLSSLPIPTTIGINYVDQIVLNGFNFGNLGAAPSNFTWTVRTLTTSGALISSMPVGSNQTYITGLSGSTTYNVVLVATDSAGQTRVSSPLTVTTLAPADSVAPAINIGSAYVSSLTTKTGQSMTVQFQVSDATGVSPAKVGGTGSHCGLWDTSESTHWVLLQAQLQSGDVKNGTWVCNFVISADAPSGNLKIIAEAADAYGNWSGRVTLATVSNTKL</sequence>
<dbReference type="InterPro" id="IPR001254">
    <property type="entry name" value="Trypsin_dom"/>
</dbReference>
<dbReference type="InterPro" id="IPR051333">
    <property type="entry name" value="CLIP_Serine_Protease"/>
</dbReference>
<evidence type="ECO:0000256" key="2">
    <source>
        <dbReference type="RuleBase" id="RU363034"/>
    </source>
</evidence>
<keyword evidence="6" id="KW-1185">Reference proteome</keyword>
<dbReference type="GO" id="GO:0006508">
    <property type="term" value="P:proteolysis"/>
    <property type="evidence" value="ECO:0007669"/>
    <property type="project" value="UniProtKB-KW"/>
</dbReference>
<dbReference type="PROSITE" id="PS00134">
    <property type="entry name" value="TRYPSIN_HIS"/>
    <property type="match status" value="1"/>
</dbReference>
<dbReference type="EMBL" id="CP016771">
    <property type="protein sequence ID" value="ASY13121.1"/>
    <property type="molecule type" value="Genomic_DNA"/>
</dbReference>
<evidence type="ECO:0000259" key="3">
    <source>
        <dbReference type="PROSITE" id="PS50240"/>
    </source>
</evidence>
<dbReference type="InterPro" id="IPR036116">
    <property type="entry name" value="FN3_sf"/>
</dbReference>
<dbReference type="InterPro" id="IPR033116">
    <property type="entry name" value="TRYPSIN_SER"/>
</dbReference>
<dbReference type="InterPro" id="IPR009003">
    <property type="entry name" value="Peptidase_S1_PA"/>
</dbReference>
<dbReference type="InterPro" id="IPR001314">
    <property type="entry name" value="Peptidase_S1A"/>
</dbReference>
<dbReference type="PROSITE" id="PS50240">
    <property type="entry name" value="TRYPSIN_DOM"/>
    <property type="match status" value="1"/>
</dbReference>
<evidence type="ECO:0000313" key="5">
    <source>
        <dbReference type="EMBL" id="ASY13121.1"/>
    </source>
</evidence>
<protein>
    <submittedName>
        <fullName evidence="5">Trypsin-like serine protease</fullName>
    </submittedName>
</protein>
<feature type="domain" description="Ig-like" evidence="4">
    <location>
        <begin position="571"/>
        <end position="663"/>
    </location>
</feature>
<gene>
    <name evidence="5" type="ORF">B1s21160_01985</name>
</gene>
<dbReference type="InterPro" id="IPR018114">
    <property type="entry name" value="TRYPSIN_HIS"/>
</dbReference>
<evidence type="ECO:0000259" key="4">
    <source>
        <dbReference type="PROSITE" id="PS50835"/>
    </source>
</evidence>
<dbReference type="InterPro" id="IPR043504">
    <property type="entry name" value="Peptidase_S1_PA_chymotrypsin"/>
</dbReference>
<feature type="domain" description="Peptidase S1" evidence="3">
    <location>
        <begin position="32"/>
        <end position="269"/>
    </location>
</feature>
<keyword evidence="2" id="KW-0378">Hydrolase</keyword>
<organism evidence="5 6">
    <name type="scientific">Candidatus Nanopelagicus hibericus</name>
    <dbReference type="NCBI Taxonomy" id="1884915"/>
    <lineage>
        <taxon>Bacteria</taxon>
        <taxon>Bacillati</taxon>
        <taxon>Actinomycetota</taxon>
        <taxon>Actinomycetes</taxon>
        <taxon>Candidatus Nanopelagicales</taxon>
        <taxon>Candidatus Nanopelagicaceae</taxon>
        <taxon>Candidatus Nanopelagicus</taxon>
    </lineage>
</organism>
<dbReference type="PANTHER" id="PTHR24260">
    <property type="match status" value="1"/>
</dbReference>
<keyword evidence="1" id="KW-1015">Disulfide bond</keyword>
<dbReference type="Pfam" id="PF00089">
    <property type="entry name" value="Trypsin"/>
    <property type="match status" value="1"/>
</dbReference>
<evidence type="ECO:0000313" key="6">
    <source>
        <dbReference type="Proteomes" id="UP000217171"/>
    </source>
</evidence>
<name>A0A249K8J1_9ACTN</name>
<keyword evidence="2 5" id="KW-0645">Protease</keyword>
<reference evidence="5 6" key="1">
    <citation type="submission" date="2016-07" db="EMBL/GenBank/DDBJ databases">
        <title>High microdiversification within the ubiquitous acI lineage of Actinobacteria.</title>
        <authorList>
            <person name="Neuenschwander S.M."/>
            <person name="Salcher M."/>
            <person name="Ghai R."/>
            <person name="Pernthaler J."/>
        </authorList>
    </citation>
    <scope>NUCLEOTIDE SEQUENCE [LARGE SCALE GENOMIC DNA]</scope>
    <source>
        <strain evidence="5">MMS-21-160</strain>
    </source>
</reference>
<dbReference type="InterPro" id="IPR007110">
    <property type="entry name" value="Ig-like_dom"/>
</dbReference>
<dbReference type="GO" id="GO:0004252">
    <property type="term" value="F:serine-type endopeptidase activity"/>
    <property type="evidence" value="ECO:0007669"/>
    <property type="project" value="InterPro"/>
</dbReference>
<dbReference type="KEGG" id="nhi:B1s21160_01985"/>
<accession>A0A249K8J1</accession>
<proteinExistence type="predicted"/>
<dbReference type="SMART" id="SM00020">
    <property type="entry name" value="Tryp_SPc"/>
    <property type="match status" value="1"/>
</dbReference>
<dbReference type="PRINTS" id="PR00722">
    <property type="entry name" value="CHYMOTRYPSIN"/>
</dbReference>
<dbReference type="PANTHER" id="PTHR24260:SF132">
    <property type="entry name" value="PEPTIDASE S1 DOMAIN-CONTAINING PROTEIN"/>
    <property type="match status" value="1"/>
</dbReference>